<comment type="caution">
    <text evidence="3">The sequence shown here is derived from an EMBL/GenBank/DDBJ whole genome shotgun (WGS) entry which is preliminary data.</text>
</comment>
<dbReference type="PANTHER" id="PTHR35043:SF7">
    <property type="entry name" value="TRANSCRIPTION FACTOR DOMAIN-CONTAINING PROTEIN"/>
    <property type="match status" value="1"/>
</dbReference>
<accession>A0AA43TX73</accession>
<protein>
    <submittedName>
        <fullName evidence="3">Uncharacterized protein</fullName>
    </submittedName>
</protein>
<organism evidence="3 4">
    <name type="scientific">Ramalina farinacea</name>
    <dbReference type="NCBI Taxonomy" id="258253"/>
    <lineage>
        <taxon>Eukaryota</taxon>
        <taxon>Fungi</taxon>
        <taxon>Dikarya</taxon>
        <taxon>Ascomycota</taxon>
        <taxon>Pezizomycotina</taxon>
        <taxon>Lecanoromycetes</taxon>
        <taxon>OSLEUM clade</taxon>
        <taxon>Lecanoromycetidae</taxon>
        <taxon>Lecanorales</taxon>
        <taxon>Lecanorineae</taxon>
        <taxon>Ramalinaceae</taxon>
        <taxon>Ramalina</taxon>
    </lineage>
</organism>
<evidence type="ECO:0000313" key="4">
    <source>
        <dbReference type="Proteomes" id="UP001161017"/>
    </source>
</evidence>
<keyword evidence="4" id="KW-1185">Reference proteome</keyword>
<feature type="transmembrane region" description="Helical" evidence="2">
    <location>
        <begin position="380"/>
        <end position="399"/>
    </location>
</feature>
<gene>
    <name evidence="3" type="ORF">OHK93_002477</name>
</gene>
<dbReference type="PANTHER" id="PTHR35043">
    <property type="entry name" value="TRANSCRIPTION FACTOR DOMAIN-CONTAINING PROTEIN"/>
    <property type="match status" value="1"/>
</dbReference>
<feature type="transmembrane region" description="Helical" evidence="2">
    <location>
        <begin position="20"/>
        <end position="38"/>
    </location>
</feature>
<name>A0AA43TX73_9LECA</name>
<keyword evidence="2" id="KW-0472">Membrane</keyword>
<keyword evidence="2" id="KW-1133">Transmembrane helix</keyword>
<evidence type="ECO:0000256" key="2">
    <source>
        <dbReference type="SAM" id="Phobius"/>
    </source>
</evidence>
<keyword evidence="2" id="KW-0812">Transmembrane</keyword>
<evidence type="ECO:0000256" key="1">
    <source>
        <dbReference type="SAM" id="MobiDB-lite"/>
    </source>
</evidence>
<feature type="transmembrane region" description="Helical" evidence="2">
    <location>
        <begin position="455"/>
        <end position="473"/>
    </location>
</feature>
<dbReference type="Proteomes" id="UP001161017">
    <property type="component" value="Unassembled WGS sequence"/>
</dbReference>
<feature type="transmembrane region" description="Helical" evidence="2">
    <location>
        <begin position="172"/>
        <end position="195"/>
    </location>
</feature>
<feature type="transmembrane region" description="Helical" evidence="2">
    <location>
        <begin position="411"/>
        <end position="434"/>
    </location>
</feature>
<dbReference type="AlphaFoldDB" id="A0AA43TX73"/>
<sequence>MHLDIPRRQYPQIKLLLQYVKWSLLGVFGPELVVYVAWRQLNSARTLRGIVRTALAELEPDEEEGEKSVADTRLEREGEWSDVHGFYAGMGGFVFDFEKGRPLELASCLPDLERLTLTARGVALLAKCGHLPEITRRQIEDKSKSDHLAKTLIILQATWFLIQIVGRLAQHLPVTLLEVNTIAHIFCLFLVYLLWWNKPALIAEPTHLVGDWVPPIAAYMYMSSQISIWERDRPGTARREWLDSELAALAFVKTVPEENNAADGDTTSSEVDPEQAGPLDHGEFRPRQQITSLAGSGPVNDSPLAKSFLKVVNPSHTDYQRWTLAAQAVRQYPAIAARFKRTTSANIGRITLEPETEELVMENSSTWPAEHLLRGTGGKIMGMILWSASIAFGGIQLTAWKIDFPTIAEAWLWRASALWIATSGFIWFTINGLGHYFTWVENLWTDVVKMKANKLMMAFLVTLASICGGAYVFSRGFLVVEAFISIRALPKGAYDTPDWSQLIPHL</sequence>
<feature type="transmembrane region" description="Helical" evidence="2">
    <location>
        <begin position="147"/>
        <end position="166"/>
    </location>
</feature>
<reference evidence="3" key="1">
    <citation type="journal article" date="2023" name="Genome Biol. Evol.">
        <title>First Whole Genome Sequence and Flow Cytometry Genome Size Data for the Lichen-Forming Fungus Ramalina farinacea (Ascomycota).</title>
        <authorList>
            <person name="Llewellyn T."/>
            <person name="Mian S."/>
            <person name="Hill R."/>
            <person name="Leitch I.J."/>
            <person name="Gaya E."/>
        </authorList>
    </citation>
    <scope>NUCLEOTIDE SEQUENCE</scope>
    <source>
        <strain evidence="3">LIQ254RAFAR</strain>
    </source>
</reference>
<evidence type="ECO:0000313" key="3">
    <source>
        <dbReference type="EMBL" id="MDI1491268.1"/>
    </source>
</evidence>
<dbReference type="EMBL" id="JAPUFD010000014">
    <property type="protein sequence ID" value="MDI1491268.1"/>
    <property type="molecule type" value="Genomic_DNA"/>
</dbReference>
<proteinExistence type="predicted"/>
<feature type="region of interest" description="Disordered" evidence="1">
    <location>
        <begin position="259"/>
        <end position="281"/>
    </location>
</feature>